<dbReference type="InterPro" id="IPR050729">
    <property type="entry name" value="Rho-GAP"/>
</dbReference>
<dbReference type="CDD" id="cd00159">
    <property type="entry name" value="RhoGAP"/>
    <property type="match status" value="2"/>
</dbReference>
<dbReference type="InterPro" id="IPR000198">
    <property type="entry name" value="RhoGAP_dom"/>
</dbReference>
<proteinExistence type="predicted"/>
<dbReference type="GO" id="GO:0007165">
    <property type="term" value="P:signal transduction"/>
    <property type="evidence" value="ECO:0007669"/>
    <property type="project" value="InterPro"/>
</dbReference>
<sequence>MGESSVRNWIRGIRFTPENYDKSVFYVDHNQKDNSFHPIISATTTNDNERKQTILQFNNKGPTMDDFRTVSFSSFKPQTERRRKINGGGGVVLETIEESSVGIPKSDCVFDNKVPSASATGRNESAVSTWTKVLHTAPLERENPEVVIGANYNGDNDASSSTVSDLKNKPVAGESETSCTNCQLGVDVARSSIYPISLSEHGSVVDDDEIAFDTSSDESCDTHGNPLEETDCSKPQGTSSLNEKMTNVRMKGEIVEEIPEPRDDNVQYSVDCNEPIYVNLAQMKNTFNIDYSSNNFDKHLEDEDDDFDFIEESMRRRPGEGLKRNTKSLRRKRYAIMDDSLRFNIETKWKTLPNVVENESYNTSVLCGTPDSAKKSNDSLDSISWKSTRSTLMVDDNIFPNRPESFPDDVSSDSVSWKSSNSFAITTKSSDSLEETKDSGTLENLSNKKKLDSTEEEIRERAVLSDFRRHAILETFNDHIYMNQRQIMQPYSYIQECIPEPTYQIGNTGRQDIEETETGSYSSNDSKSDALEDLTFTGEMCNNEISETDHVRSETIDYCNNEETYENIWECVSSSSSSNSKSGNNNSSNCSFLEAKQLSVKHALVCLQPVEFEIVNELLVAPVTFAQAAFGNVLQWQKDLEDQYCSEESLCQEYTSLENITEKKEGVSPFPTECDVEVRKKSGDRTVTNRSQTIHGYVSELENSIEDRPLNMKKVVKIYIDGTGRKIFKNQMLQIYKGEMVLLSDKGEREILRKDVNITHYKPYTNKKEIHITNTTAEECKLYKLQFDNTDDMNMILGELHKYFNNDFRGRPRSNSLTEKAPLAPQNEERVQIRHRLLKLLGRRSSKDMLEKKGIIRNEPIFGNTLNNLYSKYRVPVPPFVVKIINIIELPKNIRSLGLYRASGNLATIQKIRFQVDRNNLSILNDYMNDIDVLTGALKLFFRELNEPVIPHKTYEELLQFVDKDLHPSAIEKIKYSINKMDLPHKKTFLTLLKHLVHVEKFKQDNKMDAYNISIVWGPTLIWPPETSQENILENHTNANKIIEILLNIYRNEFLSESESSPPFSVRNRINVNAVLNGNSQESAKSSRKDLQQDSSTKTSAKSKFGSMENLFKAMKKDSVSSPKDAKWNLESLCKNSKSNIPEFLQRIVPLIEKNIEVENIYSKQLSDEKLEKIKTKISRNKYGSLEKNNVYELAATVKLFFSELDPPLIPPESFLKMVHAIGRQNEPEKSKLMRQEINKLSPCHRETLSYLFKHLVDVSRRKESNSVNVALTWMPILCKKLINTSDIRLEKCVEVVEYLMEFYDEKSATTDALMENLKNNLKAYTQNQQKYGAGCVKSLNNNNNSSSSSNNNSSSCESLSKQENNNNNNNNNNNAPSESTVKKRILKNTSALYRDSKYYNASLHPPSIYDTVPPTQTGLSSKEEARGEAKLLETDANKNVKKHERTTKL</sequence>
<feature type="compositionally biased region" description="Basic residues" evidence="2">
    <location>
        <begin position="1440"/>
        <end position="1450"/>
    </location>
</feature>
<dbReference type="Gene3D" id="1.10.555.10">
    <property type="entry name" value="Rho GTPase activation protein"/>
    <property type="match status" value="2"/>
</dbReference>
<dbReference type="GO" id="GO:0005096">
    <property type="term" value="F:GTPase activator activity"/>
    <property type="evidence" value="ECO:0007669"/>
    <property type="project" value="UniProtKB-KW"/>
</dbReference>
<dbReference type="PANTHER" id="PTHR23176">
    <property type="entry name" value="RHO/RAC/CDC GTPASE-ACTIVATING PROTEIN"/>
    <property type="match status" value="1"/>
</dbReference>
<feature type="domain" description="Rho-GAP" evidence="3">
    <location>
        <begin position="1128"/>
        <end position="1308"/>
    </location>
</feature>
<dbReference type="Pfam" id="PF00620">
    <property type="entry name" value="RhoGAP"/>
    <property type="match status" value="2"/>
</dbReference>
<feature type="compositionally biased region" description="Low complexity" evidence="2">
    <location>
        <begin position="1365"/>
        <end position="1375"/>
    </location>
</feature>
<protein>
    <submittedName>
        <fullName evidence="5">Uncharacterized protein MAL8P1.12 isoform X1</fullName>
    </submittedName>
</protein>
<feature type="compositionally biased region" description="Low complexity" evidence="2">
    <location>
        <begin position="1341"/>
        <end position="1356"/>
    </location>
</feature>
<dbReference type="KEGG" id="apln:108732357"/>
<dbReference type="OrthoDB" id="79452at2759"/>
<keyword evidence="1" id="KW-0343">GTPase activation</keyword>
<name>A0A7F5RE17_AGRPL</name>
<feature type="compositionally biased region" description="Basic and acidic residues" evidence="2">
    <location>
        <begin position="1422"/>
        <end position="1439"/>
    </location>
</feature>
<dbReference type="SMART" id="SM00324">
    <property type="entry name" value="RhoGAP"/>
    <property type="match status" value="2"/>
</dbReference>
<dbReference type="InParanoid" id="A0A7F5RE17"/>
<accession>A0A7F5RE17</accession>
<feature type="region of interest" description="Disordered" evidence="2">
    <location>
        <begin position="1402"/>
        <end position="1450"/>
    </location>
</feature>
<organism evidence="4 5">
    <name type="scientific">Agrilus planipennis</name>
    <name type="common">Emerald ash borer</name>
    <name type="synonym">Agrilus marcopoli</name>
    <dbReference type="NCBI Taxonomy" id="224129"/>
    <lineage>
        <taxon>Eukaryota</taxon>
        <taxon>Metazoa</taxon>
        <taxon>Ecdysozoa</taxon>
        <taxon>Arthropoda</taxon>
        <taxon>Hexapoda</taxon>
        <taxon>Insecta</taxon>
        <taxon>Pterygota</taxon>
        <taxon>Neoptera</taxon>
        <taxon>Endopterygota</taxon>
        <taxon>Coleoptera</taxon>
        <taxon>Polyphaga</taxon>
        <taxon>Elateriformia</taxon>
        <taxon>Buprestoidea</taxon>
        <taxon>Buprestidae</taxon>
        <taxon>Agrilinae</taxon>
        <taxon>Agrilus</taxon>
    </lineage>
</organism>
<feature type="compositionally biased region" description="Polar residues" evidence="2">
    <location>
        <begin position="1093"/>
        <end position="1102"/>
    </location>
</feature>
<evidence type="ECO:0000256" key="2">
    <source>
        <dbReference type="SAM" id="MobiDB-lite"/>
    </source>
</evidence>
<dbReference type="Proteomes" id="UP000192223">
    <property type="component" value="Unplaced"/>
</dbReference>
<dbReference type="GeneID" id="108732357"/>
<feature type="region of interest" description="Disordered" evidence="2">
    <location>
        <begin position="428"/>
        <end position="455"/>
    </location>
</feature>
<dbReference type="RefSeq" id="XP_025834175.1">
    <property type="nucleotide sequence ID" value="XM_025978390.1"/>
</dbReference>
<dbReference type="PANTHER" id="PTHR23176:SF129">
    <property type="entry name" value="RHO GTPASE ACTIVATING PROTEIN AT 16F, ISOFORM E-RELATED"/>
    <property type="match status" value="1"/>
</dbReference>
<reference evidence="5" key="1">
    <citation type="submission" date="2025-08" db="UniProtKB">
        <authorList>
            <consortium name="RefSeq"/>
        </authorList>
    </citation>
    <scope>IDENTIFICATION</scope>
    <source>
        <tissue evidence="5">Entire body</tissue>
    </source>
</reference>
<dbReference type="GO" id="GO:0005737">
    <property type="term" value="C:cytoplasm"/>
    <property type="evidence" value="ECO:0007669"/>
    <property type="project" value="TreeGrafter"/>
</dbReference>
<keyword evidence="4" id="KW-1185">Reference proteome</keyword>
<feature type="region of interest" description="Disordered" evidence="2">
    <location>
        <begin position="1078"/>
        <end position="1103"/>
    </location>
</feature>
<feature type="domain" description="Rho-GAP" evidence="3">
    <location>
        <begin position="864"/>
        <end position="1054"/>
    </location>
</feature>
<dbReference type="PROSITE" id="PS50238">
    <property type="entry name" value="RHOGAP"/>
    <property type="match status" value="2"/>
</dbReference>
<feature type="region of interest" description="Disordered" evidence="2">
    <location>
        <begin position="215"/>
        <end position="238"/>
    </location>
</feature>
<feature type="region of interest" description="Disordered" evidence="2">
    <location>
        <begin position="1336"/>
        <end position="1381"/>
    </location>
</feature>
<evidence type="ECO:0000313" key="4">
    <source>
        <dbReference type="Proteomes" id="UP000192223"/>
    </source>
</evidence>
<evidence type="ECO:0000259" key="3">
    <source>
        <dbReference type="PROSITE" id="PS50238"/>
    </source>
</evidence>
<gene>
    <name evidence="5" type="primary">LOC108732357</name>
</gene>
<evidence type="ECO:0000256" key="1">
    <source>
        <dbReference type="ARBA" id="ARBA00022468"/>
    </source>
</evidence>
<dbReference type="SUPFAM" id="SSF48350">
    <property type="entry name" value="GTPase activation domain, GAP"/>
    <property type="match status" value="2"/>
</dbReference>
<dbReference type="InterPro" id="IPR008936">
    <property type="entry name" value="Rho_GTPase_activation_prot"/>
</dbReference>
<evidence type="ECO:0000313" key="5">
    <source>
        <dbReference type="RefSeq" id="XP_025834175.1"/>
    </source>
</evidence>